<dbReference type="RefSeq" id="XP_016242264.1">
    <property type="nucleotide sequence ID" value="XM_016400089.1"/>
</dbReference>
<dbReference type="Proteomes" id="UP000054466">
    <property type="component" value="Unassembled WGS sequence"/>
</dbReference>
<evidence type="ECO:0000256" key="1">
    <source>
        <dbReference type="SAM" id="MobiDB-lite"/>
    </source>
</evidence>
<name>A0A0D2BSQ0_9EURO</name>
<sequence>MPTMVGCPHRHQRGIVTLCFGRPMKPAKASVFLDLRVLLGGVRVTPREICVPGHETKKRRSKDPPQNISTSNSPQFQLLIVRHGPCGRRGPDSHAQQPELSSRLRQLQQRGCVALFLTSSPFRFG</sequence>
<evidence type="ECO:0000313" key="3">
    <source>
        <dbReference type="Proteomes" id="UP000054466"/>
    </source>
</evidence>
<dbReference type="GeneID" id="27351747"/>
<feature type="compositionally biased region" description="Polar residues" evidence="1">
    <location>
        <begin position="64"/>
        <end position="75"/>
    </location>
</feature>
<dbReference type="HOGENOM" id="CLU_1992379_0_0_1"/>
<reference evidence="2 3" key="1">
    <citation type="submission" date="2015-01" db="EMBL/GenBank/DDBJ databases">
        <title>The Genome Sequence of Cladophialophora immunda CBS83496.</title>
        <authorList>
            <consortium name="The Broad Institute Genomics Platform"/>
            <person name="Cuomo C."/>
            <person name="de Hoog S."/>
            <person name="Gorbushina A."/>
            <person name="Stielow B."/>
            <person name="Teixiera M."/>
            <person name="Abouelleil A."/>
            <person name="Chapman S.B."/>
            <person name="Priest M."/>
            <person name="Young S.K."/>
            <person name="Wortman J."/>
            <person name="Nusbaum C."/>
            <person name="Birren B."/>
        </authorList>
    </citation>
    <scope>NUCLEOTIDE SEQUENCE [LARGE SCALE GENOMIC DNA]</scope>
    <source>
        <strain evidence="2 3">CBS 83496</strain>
    </source>
</reference>
<organism evidence="2 3">
    <name type="scientific">Cladophialophora immunda</name>
    <dbReference type="NCBI Taxonomy" id="569365"/>
    <lineage>
        <taxon>Eukaryota</taxon>
        <taxon>Fungi</taxon>
        <taxon>Dikarya</taxon>
        <taxon>Ascomycota</taxon>
        <taxon>Pezizomycotina</taxon>
        <taxon>Eurotiomycetes</taxon>
        <taxon>Chaetothyriomycetidae</taxon>
        <taxon>Chaetothyriales</taxon>
        <taxon>Herpotrichiellaceae</taxon>
        <taxon>Cladophialophora</taxon>
    </lineage>
</organism>
<proteinExistence type="predicted"/>
<feature type="region of interest" description="Disordered" evidence="1">
    <location>
        <begin position="51"/>
        <end position="75"/>
    </location>
</feature>
<dbReference type="AlphaFoldDB" id="A0A0D2BSQ0"/>
<protein>
    <submittedName>
        <fullName evidence="2">Uncharacterized protein</fullName>
    </submittedName>
</protein>
<accession>A0A0D2BSQ0</accession>
<keyword evidence="3" id="KW-1185">Reference proteome</keyword>
<gene>
    <name evidence="2" type="ORF">PV07_12553</name>
</gene>
<evidence type="ECO:0000313" key="2">
    <source>
        <dbReference type="EMBL" id="KIW22048.1"/>
    </source>
</evidence>
<dbReference type="EMBL" id="KN847053">
    <property type="protein sequence ID" value="KIW22048.1"/>
    <property type="molecule type" value="Genomic_DNA"/>
</dbReference>
<dbReference type="VEuPathDB" id="FungiDB:PV07_12553"/>